<accession>A0ABP8J1R1</accession>
<evidence type="ECO:0000313" key="2">
    <source>
        <dbReference type="Proteomes" id="UP001500454"/>
    </source>
</evidence>
<gene>
    <name evidence="1" type="ORF">GCM10023186_24550</name>
</gene>
<sequence>MSLPNYQPTAELLQAFGFVKYSAPPKQTRYSRPSECGQETLVVYHDAELALLEAVDGQILYRFQGHVASEAEFRVLLRQVSWPAEVIVSS</sequence>
<reference evidence="2" key="1">
    <citation type="journal article" date="2019" name="Int. J. Syst. Evol. Microbiol.">
        <title>The Global Catalogue of Microorganisms (GCM) 10K type strain sequencing project: providing services to taxonomists for standard genome sequencing and annotation.</title>
        <authorList>
            <consortium name="The Broad Institute Genomics Platform"/>
            <consortium name="The Broad Institute Genome Sequencing Center for Infectious Disease"/>
            <person name="Wu L."/>
            <person name="Ma J."/>
        </authorList>
    </citation>
    <scope>NUCLEOTIDE SEQUENCE [LARGE SCALE GENOMIC DNA]</scope>
    <source>
        <strain evidence="2">JCM 17924</strain>
    </source>
</reference>
<keyword evidence="2" id="KW-1185">Reference proteome</keyword>
<protein>
    <submittedName>
        <fullName evidence="1">Uncharacterized protein</fullName>
    </submittedName>
</protein>
<comment type="caution">
    <text evidence="1">The sequence shown here is derived from an EMBL/GenBank/DDBJ whole genome shotgun (WGS) entry which is preliminary data.</text>
</comment>
<evidence type="ECO:0000313" key="1">
    <source>
        <dbReference type="EMBL" id="GAA4383428.1"/>
    </source>
</evidence>
<dbReference type="Proteomes" id="UP001500454">
    <property type="component" value="Unassembled WGS sequence"/>
</dbReference>
<organism evidence="1 2">
    <name type="scientific">Hymenobacter koreensis</name>
    <dbReference type="NCBI Taxonomy" id="1084523"/>
    <lineage>
        <taxon>Bacteria</taxon>
        <taxon>Pseudomonadati</taxon>
        <taxon>Bacteroidota</taxon>
        <taxon>Cytophagia</taxon>
        <taxon>Cytophagales</taxon>
        <taxon>Hymenobacteraceae</taxon>
        <taxon>Hymenobacter</taxon>
    </lineage>
</organism>
<proteinExistence type="predicted"/>
<dbReference type="EMBL" id="BAABHA010000007">
    <property type="protein sequence ID" value="GAA4383428.1"/>
    <property type="molecule type" value="Genomic_DNA"/>
</dbReference>
<name>A0ABP8J1R1_9BACT</name>
<dbReference type="RefSeq" id="WP_345224586.1">
    <property type="nucleotide sequence ID" value="NZ_BAABHA010000007.1"/>
</dbReference>